<dbReference type="RefSeq" id="WP_284310283.1">
    <property type="nucleotide sequence ID" value="NZ_BSPC01000005.1"/>
</dbReference>
<evidence type="ECO:0000313" key="4">
    <source>
        <dbReference type="Proteomes" id="UP001156882"/>
    </source>
</evidence>
<name>A0ABQ6CBD4_9HYPH</name>
<comment type="similarity">
    <text evidence="1">Belongs to the RelB/DinJ antitoxin family.</text>
</comment>
<protein>
    <recommendedName>
        <fullName evidence="5">DNA-damage-inducible protein J</fullName>
    </recommendedName>
</protein>
<evidence type="ECO:0008006" key="5">
    <source>
        <dbReference type="Google" id="ProtNLM"/>
    </source>
</evidence>
<evidence type="ECO:0000256" key="1">
    <source>
        <dbReference type="ARBA" id="ARBA00010562"/>
    </source>
</evidence>
<keyword evidence="2" id="KW-1277">Toxin-antitoxin system</keyword>
<dbReference type="PIRSF" id="PIRSF003108">
    <property type="entry name" value="DinJ"/>
    <property type="match status" value="1"/>
</dbReference>
<dbReference type="InterPro" id="IPR026262">
    <property type="entry name" value="DinJ"/>
</dbReference>
<dbReference type="EMBL" id="BSPC01000005">
    <property type="protein sequence ID" value="GLS17465.1"/>
    <property type="molecule type" value="Genomic_DNA"/>
</dbReference>
<accession>A0ABQ6CBD4</accession>
<evidence type="ECO:0000313" key="3">
    <source>
        <dbReference type="EMBL" id="GLS17465.1"/>
    </source>
</evidence>
<dbReference type="Pfam" id="PF04221">
    <property type="entry name" value="RelB"/>
    <property type="match status" value="1"/>
</dbReference>
<comment type="caution">
    <text evidence="3">The sequence shown here is derived from an EMBL/GenBank/DDBJ whole genome shotgun (WGS) entry which is preliminary data.</text>
</comment>
<sequence length="96" mass="10528">MTAHSRMVHVRVDDEIRNKAATALEAVGLSLSDGVRLFLHRVVVENGYPLELKLPSAETRLAIEEADKLLKEGAARSMTPEGVFNELDDVEKTAGK</sequence>
<organism evidence="3 4">
    <name type="scientific">Labrys miyagiensis</name>
    <dbReference type="NCBI Taxonomy" id="346912"/>
    <lineage>
        <taxon>Bacteria</taxon>
        <taxon>Pseudomonadati</taxon>
        <taxon>Pseudomonadota</taxon>
        <taxon>Alphaproteobacteria</taxon>
        <taxon>Hyphomicrobiales</taxon>
        <taxon>Xanthobacteraceae</taxon>
        <taxon>Labrys</taxon>
    </lineage>
</organism>
<keyword evidence="4" id="KW-1185">Reference proteome</keyword>
<dbReference type="NCBIfam" id="TIGR02384">
    <property type="entry name" value="RelB_DinJ"/>
    <property type="match status" value="1"/>
</dbReference>
<proteinExistence type="inferred from homology"/>
<evidence type="ECO:0000256" key="2">
    <source>
        <dbReference type="ARBA" id="ARBA00022649"/>
    </source>
</evidence>
<dbReference type="Gene3D" id="1.10.1220.10">
    <property type="entry name" value="Met repressor-like"/>
    <property type="match status" value="1"/>
</dbReference>
<dbReference type="PANTHER" id="PTHR38781:SF1">
    <property type="entry name" value="ANTITOXIN DINJ-RELATED"/>
    <property type="match status" value="1"/>
</dbReference>
<reference evidence="4" key="1">
    <citation type="journal article" date="2019" name="Int. J. Syst. Evol. Microbiol.">
        <title>The Global Catalogue of Microorganisms (GCM) 10K type strain sequencing project: providing services to taxonomists for standard genome sequencing and annotation.</title>
        <authorList>
            <consortium name="The Broad Institute Genomics Platform"/>
            <consortium name="The Broad Institute Genome Sequencing Center for Infectious Disease"/>
            <person name="Wu L."/>
            <person name="Ma J."/>
        </authorList>
    </citation>
    <scope>NUCLEOTIDE SEQUENCE [LARGE SCALE GENOMIC DNA]</scope>
    <source>
        <strain evidence="4">NBRC 101365</strain>
    </source>
</reference>
<dbReference type="InterPro" id="IPR013321">
    <property type="entry name" value="Arc_rbn_hlx_hlx"/>
</dbReference>
<dbReference type="PANTHER" id="PTHR38781">
    <property type="entry name" value="ANTITOXIN DINJ-RELATED"/>
    <property type="match status" value="1"/>
</dbReference>
<dbReference type="Proteomes" id="UP001156882">
    <property type="component" value="Unassembled WGS sequence"/>
</dbReference>
<dbReference type="InterPro" id="IPR007337">
    <property type="entry name" value="RelB/DinJ"/>
</dbReference>
<gene>
    <name evidence="3" type="ORF">GCM10007874_04800</name>
</gene>